<feature type="transmembrane region" description="Helical" evidence="8">
    <location>
        <begin position="101"/>
        <end position="124"/>
    </location>
</feature>
<evidence type="ECO:0000256" key="4">
    <source>
        <dbReference type="ARBA" id="ARBA00022989"/>
    </source>
</evidence>
<dbReference type="Pfam" id="PF00953">
    <property type="entry name" value="Glycos_transf_4"/>
    <property type="match status" value="1"/>
</dbReference>
<dbReference type="PANTHER" id="PTHR22926">
    <property type="entry name" value="PHOSPHO-N-ACETYLMURAMOYL-PENTAPEPTIDE-TRANSFERASE"/>
    <property type="match status" value="1"/>
</dbReference>
<feature type="transmembrane region" description="Helical" evidence="8">
    <location>
        <begin position="253"/>
        <end position="272"/>
    </location>
</feature>
<feature type="transmembrane region" description="Helical" evidence="8">
    <location>
        <begin position="12"/>
        <end position="38"/>
    </location>
</feature>
<feature type="transmembrane region" description="Helical" evidence="8">
    <location>
        <begin position="194"/>
        <end position="218"/>
    </location>
</feature>
<keyword evidence="6" id="KW-0460">Magnesium</keyword>
<feature type="transmembrane region" description="Helical" evidence="8">
    <location>
        <begin position="454"/>
        <end position="473"/>
    </location>
</feature>
<dbReference type="AlphaFoldDB" id="A0A328VR88"/>
<evidence type="ECO:0000256" key="3">
    <source>
        <dbReference type="ARBA" id="ARBA00022692"/>
    </source>
</evidence>
<comment type="subcellular location">
    <subcellularLocation>
        <location evidence="1">Membrane</location>
        <topology evidence="1">Multi-pass membrane protein</topology>
    </subcellularLocation>
</comment>
<feature type="region of interest" description="Disordered" evidence="7">
    <location>
        <begin position="565"/>
        <end position="627"/>
    </location>
</feature>
<feature type="transmembrane region" description="Helical" evidence="8">
    <location>
        <begin position="293"/>
        <end position="313"/>
    </location>
</feature>
<dbReference type="GO" id="GO:0071555">
    <property type="term" value="P:cell wall organization"/>
    <property type="evidence" value="ECO:0007669"/>
    <property type="project" value="TreeGrafter"/>
</dbReference>
<evidence type="ECO:0000256" key="1">
    <source>
        <dbReference type="ARBA" id="ARBA00004141"/>
    </source>
</evidence>
<dbReference type="Proteomes" id="UP000248706">
    <property type="component" value="Unassembled WGS sequence"/>
</dbReference>
<name>A0A328VR88_9CHLR</name>
<evidence type="ECO:0000256" key="5">
    <source>
        <dbReference type="ARBA" id="ARBA00023136"/>
    </source>
</evidence>
<keyword evidence="2" id="KW-0808">Transferase</keyword>
<evidence type="ECO:0000256" key="8">
    <source>
        <dbReference type="SAM" id="Phobius"/>
    </source>
</evidence>
<evidence type="ECO:0000256" key="6">
    <source>
        <dbReference type="PIRSR" id="PIRSR600715-1"/>
    </source>
</evidence>
<comment type="cofactor">
    <cofactor evidence="6">
        <name>Mg(2+)</name>
        <dbReference type="ChEBI" id="CHEBI:18420"/>
    </cofactor>
</comment>
<accession>A0A328VR88</accession>
<evidence type="ECO:0000256" key="2">
    <source>
        <dbReference type="ARBA" id="ARBA00022679"/>
    </source>
</evidence>
<feature type="transmembrane region" description="Helical" evidence="8">
    <location>
        <begin position="136"/>
        <end position="155"/>
    </location>
</feature>
<organism evidence="9 10">
    <name type="scientific">Thermogemmatispora tikiterensis</name>
    <dbReference type="NCBI Taxonomy" id="1825093"/>
    <lineage>
        <taxon>Bacteria</taxon>
        <taxon>Bacillati</taxon>
        <taxon>Chloroflexota</taxon>
        <taxon>Ktedonobacteria</taxon>
        <taxon>Thermogemmatisporales</taxon>
        <taxon>Thermogemmatisporaceae</taxon>
        <taxon>Thermogemmatispora</taxon>
    </lineage>
</organism>
<dbReference type="PANTHER" id="PTHR22926:SF5">
    <property type="entry name" value="PHOSPHO-N-ACETYLMURAMOYL-PENTAPEPTIDE-TRANSFERASE HOMOLOG"/>
    <property type="match status" value="1"/>
</dbReference>
<feature type="region of interest" description="Disordered" evidence="7">
    <location>
        <begin position="652"/>
        <end position="699"/>
    </location>
</feature>
<dbReference type="GO" id="GO:0044038">
    <property type="term" value="P:cell wall macromolecule biosynthetic process"/>
    <property type="evidence" value="ECO:0007669"/>
    <property type="project" value="TreeGrafter"/>
</dbReference>
<feature type="transmembrane region" description="Helical" evidence="8">
    <location>
        <begin position="416"/>
        <end position="433"/>
    </location>
</feature>
<sequence>MGLPAIPDAYLVPVILILTFVVSALLSLIFCGIARLLFPKFRSGEHKPGHHRSDLRSDLPASGREIKTIELPLVGGPSFTLAMLITGLVAGYLLFHTGEQWTLLLIGLGATLGFMLIGLVDDWHKVYSKEGLSERAKFSSLFVLSVAAGACYFFLTPKGPESYSPYIGLPIIGHLICPNASPEMSACPLHPGELAYYAWLVFLVLMTGVTGSVTSLAVDFSDGLDGLAGGLVFSAALAFGIVTTGIIDRPEGQVVEVLSLLCAGSTLGYLPWNWPSAWAARGRRSSAKRLAQIYMGDSGALALGGLLAMIAIFDRQETLLFLVGAAFVLEGLSALSARLITRFYRRQLHILRFASTREFIPHTEFPRPFLATPLHHHFDLLGWDRRRLVYGAWALGACFAVLGVMVGLAPETWQRYLGRILVLLLAWIVWSSGSWTRRYFVGKHPPERSRRRRLALYYGFPYRIMGIPLYHLVEVIEASEDVIETPAEELALWQRMTIFDARAMLGLYCYRAGYYPAALAQWTRIPAGNRALRPAIARLLEELDSRLALEKQETQPIKREELLRHQEPPLITGNLGPADVPNPHEPVSGTEAEAVQESWPLPVTKTVEETAERQSTSGGDRLPPEALPRDTRLEASHNGHSAPDARHLAATTGMGEREPTSTGSSQAARTRGRSHSPLSWLQRFLHRGTRSSHPSQQQL</sequence>
<dbReference type="GO" id="GO:0005886">
    <property type="term" value="C:plasma membrane"/>
    <property type="evidence" value="ECO:0007669"/>
    <property type="project" value="TreeGrafter"/>
</dbReference>
<keyword evidence="6" id="KW-0479">Metal-binding</keyword>
<proteinExistence type="predicted"/>
<dbReference type="RefSeq" id="WP_112433377.1">
    <property type="nucleotide sequence ID" value="NZ_MCIF01000002.1"/>
</dbReference>
<dbReference type="InterPro" id="IPR000715">
    <property type="entry name" value="Glycosyl_transferase_4"/>
</dbReference>
<dbReference type="EMBL" id="MCIF01000002">
    <property type="protein sequence ID" value="RAQ98250.1"/>
    <property type="molecule type" value="Genomic_DNA"/>
</dbReference>
<feature type="transmembrane region" description="Helical" evidence="8">
    <location>
        <begin position="319"/>
        <end position="340"/>
    </location>
</feature>
<dbReference type="OrthoDB" id="9805475at2"/>
<comment type="caution">
    <text evidence="9">The sequence shown here is derived from an EMBL/GenBank/DDBJ whole genome shotgun (WGS) entry which is preliminary data.</text>
</comment>
<keyword evidence="5 8" id="KW-0472">Membrane</keyword>
<feature type="transmembrane region" description="Helical" evidence="8">
    <location>
        <begin position="388"/>
        <end position="410"/>
    </location>
</feature>
<dbReference type="GO" id="GO:0046872">
    <property type="term" value="F:metal ion binding"/>
    <property type="evidence" value="ECO:0007669"/>
    <property type="project" value="UniProtKB-KW"/>
</dbReference>
<evidence type="ECO:0000313" key="9">
    <source>
        <dbReference type="EMBL" id="RAQ98250.1"/>
    </source>
</evidence>
<evidence type="ECO:0008006" key="11">
    <source>
        <dbReference type="Google" id="ProtNLM"/>
    </source>
</evidence>
<keyword evidence="10" id="KW-1185">Reference proteome</keyword>
<feature type="transmembrane region" description="Helical" evidence="8">
    <location>
        <begin position="73"/>
        <end position="95"/>
    </location>
</feature>
<keyword evidence="4 8" id="KW-1133">Transmembrane helix</keyword>
<dbReference type="GO" id="GO:0016780">
    <property type="term" value="F:phosphotransferase activity, for other substituted phosphate groups"/>
    <property type="evidence" value="ECO:0007669"/>
    <property type="project" value="InterPro"/>
</dbReference>
<keyword evidence="3 8" id="KW-0812">Transmembrane</keyword>
<evidence type="ECO:0000256" key="7">
    <source>
        <dbReference type="SAM" id="MobiDB-lite"/>
    </source>
</evidence>
<protein>
    <recommendedName>
        <fullName evidence="11">Phospho-N-acetylmuramoyl-pentapeptide-transferase</fullName>
    </recommendedName>
</protein>
<reference evidence="9 10" key="1">
    <citation type="submission" date="2016-08" db="EMBL/GenBank/DDBJ databases">
        <title>Analysis of Carbohydrate Active Enzymes in Thermogemmatispora T81 Reveals Carbohydrate Degradation Ability.</title>
        <authorList>
            <person name="Tomazini A."/>
            <person name="Lal S."/>
            <person name="Stott M."/>
            <person name="Henrissat B."/>
            <person name="Polikarpov I."/>
            <person name="Sparling R."/>
            <person name="Levin D.B."/>
        </authorList>
    </citation>
    <scope>NUCLEOTIDE SEQUENCE [LARGE SCALE GENOMIC DNA]</scope>
    <source>
        <strain evidence="9 10">T81</strain>
    </source>
</reference>
<gene>
    <name evidence="9" type="ORF">A4R35_22105</name>
</gene>
<feature type="transmembrane region" description="Helical" evidence="8">
    <location>
        <begin position="227"/>
        <end position="247"/>
    </location>
</feature>
<feature type="binding site" evidence="6">
    <location>
        <position position="297"/>
    </location>
    <ligand>
        <name>Mg(2+)</name>
        <dbReference type="ChEBI" id="CHEBI:18420"/>
    </ligand>
</feature>
<evidence type="ECO:0000313" key="10">
    <source>
        <dbReference type="Proteomes" id="UP000248706"/>
    </source>
</evidence>